<proteinExistence type="predicted"/>
<evidence type="ECO:0000256" key="1">
    <source>
        <dbReference type="SAM" id="Phobius"/>
    </source>
</evidence>
<reference evidence="2 3" key="1">
    <citation type="submission" date="2019-06" db="EMBL/GenBank/DDBJ databases">
        <title>Sequencing the genomes of 1000 actinobacteria strains.</title>
        <authorList>
            <person name="Klenk H.-P."/>
        </authorList>
    </citation>
    <scope>NUCLEOTIDE SEQUENCE [LARGE SCALE GENOMIC DNA]</scope>
    <source>
        <strain evidence="2 3">DSM 45885</strain>
    </source>
</reference>
<gene>
    <name evidence="2" type="ORF">FHU34_114626</name>
</gene>
<dbReference type="EMBL" id="VIWZ01000001">
    <property type="protein sequence ID" value="TWG19244.1"/>
    <property type="molecule type" value="Genomic_DNA"/>
</dbReference>
<keyword evidence="1" id="KW-0812">Transmembrane</keyword>
<organism evidence="2 3">
    <name type="scientific">Micromonospora taraxaci</name>
    <dbReference type="NCBI Taxonomy" id="1316803"/>
    <lineage>
        <taxon>Bacteria</taxon>
        <taxon>Bacillati</taxon>
        <taxon>Actinomycetota</taxon>
        <taxon>Actinomycetes</taxon>
        <taxon>Micromonosporales</taxon>
        <taxon>Micromonosporaceae</taxon>
        <taxon>Micromonospora</taxon>
    </lineage>
</organism>
<keyword evidence="3" id="KW-1185">Reference proteome</keyword>
<keyword evidence="1" id="KW-0472">Membrane</keyword>
<accession>A0A561W5X5</accession>
<feature type="transmembrane region" description="Helical" evidence="1">
    <location>
        <begin position="20"/>
        <end position="38"/>
    </location>
</feature>
<protein>
    <submittedName>
        <fullName evidence="2">Uncharacterized protein</fullName>
    </submittedName>
</protein>
<sequence length="91" mass="10197">MCRGIHRPRPGQTLRPRPPVSALATSMWCGLGTMLFAVGRLMSPRRRPVTLGTWLFHCRELDLHLAGTVDQTRGQAIPFRVMAGCLNAWRS</sequence>
<name>A0A561W5X5_9ACTN</name>
<keyword evidence="1" id="KW-1133">Transmembrane helix</keyword>
<dbReference type="Proteomes" id="UP000317685">
    <property type="component" value="Unassembled WGS sequence"/>
</dbReference>
<evidence type="ECO:0000313" key="3">
    <source>
        <dbReference type="Proteomes" id="UP000317685"/>
    </source>
</evidence>
<dbReference type="AlphaFoldDB" id="A0A561W5X5"/>
<comment type="caution">
    <text evidence="2">The sequence shown here is derived from an EMBL/GenBank/DDBJ whole genome shotgun (WGS) entry which is preliminary data.</text>
</comment>
<evidence type="ECO:0000313" key="2">
    <source>
        <dbReference type="EMBL" id="TWG19244.1"/>
    </source>
</evidence>